<proteinExistence type="predicted"/>
<feature type="transmembrane region" description="Helical" evidence="1">
    <location>
        <begin position="159"/>
        <end position="178"/>
    </location>
</feature>
<evidence type="ECO:0000256" key="1">
    <source>
        <dbReference type="SAM" id="Phobius"/>
    </source>
</evidence>
<feature type="transmembrane region" description="Helical" evidence="1">
    <location>
        <begin position="25"/>
        <end position="51"/>
    </location>
</feature>
<accession>A0AAD4MGZ6</accession>
<dbReference type="AlphaFoldDB" id="A0AAD4MGZ6"/>
<sequence length="433" mass="49783">MTLIRLWRKTTIGAHQNGVALSKSLILYMTYHAVLSLSGLPYQFLIIWTMVSPSSDVEFNPYIVFWTSLTYNSYVSASPVPMFFLTLDRCLAVWLAFGYSKYSRLIFVTALFSSVFVYAGLFLSGILELPLNLEKVSNCTTYTCFSLRNHGIAHIDGKLVLEIASLCVSICFFFILKYQTQGRHTMLNRIVKLTVIAELCCNVTPSLGVLLFNAMTGLSFADYAGPYVGMLFTIETAFCSVRYTAIYLEKQKFTPVTGGSSNHPQTGSNCNPEFCYDMTYSNPEFSYLLAYSNPEYCYNLAYSNPEFCYHMTYSNPEFSYLLAYSNPEYCYNLAYSNPEFCYDMTYSNPEFSYLLAYNNPEHCYNLAYSNPEFCYHMTYSNPEFSYLLAYSNPEYCYNLAYSNPEFCYHMTYSNPEFSYLLENNKILIPEITR</sequence>
<reference evidence="2" key="1">
    <citation type="submission" date="2022-01" db="EMBL/GenBank/DDBJ databases">
        <title>Genome Sequence Resource for Two Populations of Ditylenchus destructor, the Migratory Endoparasitic Phytonematode.</title>
        <authorList>
            <person name="Zhang H."/>
            <person name="Lin R."/>
            <person name="Xie B."/>
        </authorList>
    </citation>
    <scope>NUCLEOTIDE SEQUENCE</scope>
    <source>
        <strain evidence="2">BazhouSP</strain>
    </source>
</reference>
<name>A0AAD4MGZ6_9BILA</name>
<feature type="transmembrane region" description="Helical" evidence="1">
    <location>
        <begin position="105"/>
        <end position="127"/>
    </location>
</feature>
<protein>
    <submittedName>
        <fullName evidence="2">Late embryogenesis abundant protein, group 3-like</fullName>
    </submittedName>
</protein>
<keyword evidence="1" id="KW-0472">Membrane</keyword>
<keyword evidence="1" id="KW-1133">Transmembrane helix</keyword>
<feature type="transmembrane region" description="Helical" evidence="1">
    <location>
        <begin position="63"/>
        <end position="85"/>
    </location>
</feature>
<evidence type="ECO:0000313" key="3">
    <source>
        <dbReference type="Proteomes" id="UP001201812"/>
    </source>
</evidence>
<feature type="transmembrane region" description="Helical" evidence="1">
    <location>
        <begin position="190"/>
        <end position="212"/>
    </location>
</feature>
<keyword evidence="1" id="KW-0812">Transmembrane</keyword>
<gene>
    <name evidence="2" type="ORF">DdX_20224</name>
</gene>
<dbReference type="EMBL" id="JAKKPZ010000532">
    <property type="protein sequence ID" value="KAI1694248.1"/>
    <property type="molecule type" value="Genomic_DNA"/>
</dbReference>
<evidence type="ECO:0000313" key="2">
    <source>
        <dbReference type="EMBL" id="KAI1694248.1"/>
    </source>
</evidence>
<comment type="caution">
    <text evidence="2">The sequence shown here is derived from an EMBL/GenBank/DDBJ whole genome shotgun (WGS) entry which is preliminary data.</text>
</comment>
<dbReference type="Proteomes" id="UP001201812">
    <property type="component" value="Unassembled WGS sequence"/>
</dbReference>
<keyword evidence="3" id="KW-1185">Reference proteome</keyword>
<organism evidence="2 3">
    <name type="scientific">Ditylenchus destructor</name>
    <dbReference type="NCBI Taxonomy" id="166010"/>
    <lineage>
        <taxon>Eukaryota</taxon>
        <taxon>Metazoa</taxon>
        <taxon>Ecdysozoa</taxon>
        <taxon>Nematoda</taxon>
        <taxon>Chromadorea</taxon>
        <taxon>Rhabditida</taxon>
        <taxon>Tylenchina</taxon>
        <taxon>Tylenchomorpha</taxon>
        <taxon>Sphaerularioidea</taxon>
        <taxon>Anguinidae</taxon>
        <taxon>Anguininae</taxon>
        <taxon>Ditylenchus</taxon>
    </lineage>
</organism>